<comment type="caution">
    <text evidence="2">The sequence shown here is derived from an EMBL/GenBank/DDBJ whole genome shotgun (WGS) entry which is preliminary data.</text>
</comment>
<accession>A0A916K0W0</accession>
<gene>
    <name evidence="2" type="ORF">PAESOLCIP111_02513</name>
</gene>
<organism evidence="2 3">
    <name type="scientific">Paenibacillus solanacearum</name>
    <dbReference type="NCBI Taxonomy" id="2048548"/>
    <lineage>
        <taxon>Bacteria</taxon>
        <taxon>Bacillati</taxon>
        <taxon>Bacillota</taxon>
        <taxon>Bacilli</taxon>
        <taxon>Bacillales</taxon>
        <taxon>Paenibacillaceae</taxon>
        <taxon>Paenibacillus</taxon>
    </lineage>
</organism>
<evidence type="ECO:0000313" key="2">
    <source>
        <dbReference type="EMBL" id="CAG7623361.1"/>
    </source>
</evidence>
<feature type="chain" id="PRO_5038570474" description="Tetratricopeptide repeat protein" evidence="1">
    <location>
        <begin position="27"/>
        <end position="737"/>
    </location>
</feature>
<keyword evidence="3" id="KW-1185">Reference proteome</keyword>
<keyword evidence="1" id="KW-0732">Signal</keyword>
<evidence type="ECO:0000256" key="1">
    <source>
        <dbReference type="SAM" id="SignalP"/>
    </source>
</evidence>
<dbReference type="RefSeq" id="WP_218092297.1">
    <property type="nucleotide sequence ID" value="NZ_CAJVAS010000009.1"/>
</dbReference>
<name>A0A916K0W0_9BACL</name>
<evidence type="ECO:0000313" key="3">
    <source>
        <dbReference type="Proteomes" id="UP000693672"/>
    </source>
</evidence>
<dbReference type="Proteomes" id="UP000693672">
    <property type="component" value="Unassembled WGS sequence"/>
</dbReference>
<feature type="signal peptide" evidence="1">
    <location>
        <begin position="1"/>
        <end position="26"/>
    </location>
</feature>
<proteinExistence type="predicted"/>
<evidence type="ECO:0008006" key="4">
    <source>
        <dbReference type="Google" id="ProtNLM"/>
    </source>
</evidence>
<dbReference type="EMBL" id="CAJVAS010000009">
    <property type="protein sequence ID" value="CAG7623361.1"/>
    <property type="molecule type" value="Genomic_DNA"/>
</dbReference>
<dbReference type="AlphaFoldDB" id="A0A916K0W0"/>
<reference evidence="2" key="1">
    <citation type="submission" date="2021-06" db="EMBL/GenBank/DDBJ databases">
        <authorList>
            <person name="Criscuolo A."/>
        </authorList>
    </citation>
    <scope>NUCLEOTIDE SEQUENCE</scope>
    <source>
        <strain evidence="2">CIP111600</strain>
    </source>
</reference>
<sequence>MMKRLSRWMALAVTAALTAASIPLNDAGHFVQAMEQVKESAWPEELVRAVSAAKEAFERDHAIPPELADRLAEARELLLPTALQRLTLRTAAAGKGSGVQSDAALSPDWRFWAVTAQLWNDPRLLPALLDWTASFPLEMYESEPYIRLVAETLRDGDEPIVLRRLESADRNGTQALLRVLRSKNGLDADRMDEWLAVYKDKPQQEGIIDFALDYENGASLIRLYEKHANDLTSAHKLRIIDRLIRGPKPDEETALWLRQLAAVTDDSAIEQTIDQILVYASGDREAAERLYRSGTEDGFTVVLNGRVEKALTELYPAGALAEGARLYESIRGKPYFYYEDDGWYNAEGNDYESPEEAIGLWNDFLERYPKHPGADDAAYRLARCYQLTGDGENAMLWLTRASQLGDRDLGYAASGMLLFVLDVEMSSDRLTAVRSDRLPAWLKPWLDYSFAVELIRENRYREAVRSLQSLIDAYQGKDLFAEADALAGGHVQEISLAASRYPFWENVGEQLRLAERMAKLTEEAEQAAGPAKADRQYALAAAIYREPMLYYNHLWRRERQSFFWLGGVKNMDYNEPLDRYIGRFNHLVQAIEQFQKIDIQEANAQTAAKTLFSIALSYSKLAHYGEEVSFHMSGAKLNEKVTEYAKLLEETFPESELSDDALMLIYAHTKDKRWLEQIVEQYPEGDQARDAGKQLERLAAKAEAQDEPVSASYNPGYTVRYEKLSLDDKRLSPSVRR</sequence>
<protein>
    <recommendedName>
        <fullName evidence="4">Tetratricopeptide repeat protein</fullName>
    </recommendedName>
</protein>